<keyword evidence="4" id="KW-0997">Cell inner membrane</keyword>
<feature type="transmembrane region" description="Helical" evidence="9">
    <location>
        <begin position="106"/>
        <end position="125"/>
    </location>
</feature>
<name>A0A8J6THN6_9CHLR</name>
<keyword evidence="7 9" id="KW-0472">Membrane</keyword>
<evidence type="ECO:0000256" key="6">
    <source>
        <dbReference type="ARBA" id="ARBA00022989"/>
    </source>
</evidence>
<keyword evidence="6 9" id="KW-1133">Transmembrane helix</keyword>
<feature type="transmembrane region" description="Helical" evidence="9">
    <location>
        <begin position="185"/>
        <end position="206"/>
    </location>
</feature>
<dbReference type="GO" id="GO:0005886">
    <property type="term" value="C:plasma membrane"/>
    <property type="evidence" value="ECO:0007669"/>
    <property type="project" value="UniProtKB-SubCell"/>
</dbReference>
<dbReference type="AlphaFoldDB" id="A0A8J6THN6"/>
<dbReference type="Proteomes" id="UP000614469">
    <property type="component" value="Unassembled WGS sequence"/>
</dbReference>
<sequence length="328" mass="35304">MHVILAILSGTSLGYAFERGDMCFHSTLRGLFRIPKELDLFRAYIVTLLVATPLVYGMQAMGWIDPWIPPFNWQANLLGGLIFGVGMVVASSCITGFFYKLGHGMLGILVGLFTWAIGDILVYLGPLSGLRDALTATPLRVAGEVPTVNNILGSMGWIVLLIFGLAALFWLWRAPKTTRQTRDKLWGWLPLGITVGLIIAGSWLLAKAGFSNYPFGTSYVPTQIYLTLFTGEKSSPWIPITLVSLILGAFIAAKRSGTLWVRGETPRRYLELGAGGFLMGVGAAIAGGCNLGHALVGVPLLSLGSISTLFAMVAGVFLANQAANFFSR</sequence>
<dbReference type="InterPro" id="IPR007272">
    <property type="entry name" value="Sulf_transp_TsuA/YedE"/>
</dbReference>
<organism evidence="10 11">
    <name type="scientific">Candidatus Desulfolinea nitratireducens</name>
    <dbReference type="NCBI Taxonomy" id="2841698"/>
    <lineage>
        <taxon>Bacteria</taxon>
        <taxon>Bacillati</taxon>
        <taxon>Chloroflexota</taxon>
        <taxon>Anaerolineae</taxon>
        <taxon>Anaerolineales</taxon>
        <taxon>Anaerolineales incertae sedis</taxon>
        <taxon>Candidatus Desulfolinea</taxon>
    </lineage>
</organism>
<evidence type="ECO:0000256" key="5">
    <source>
        <dbReference type="ARBA" id="ARBA00022692"/>
    </source>
</evidence>
<reference evidence="10 11" key="1">
    <citation type="submission" date="2020-08" db="EMBL/GenBank/DDBJ databases">
        <title>Bridging the membrane lipid divide: bacteria of the FCB group superphylum have the potential to synthesize archaeal ether lipids.</title>
        <authorList>
            <person name="Villanueva L."/>
            <person name="Von Meijenfeldt F.A.B."/>
            <person name="Westbye A.B."/>
            <person name="Yadav S."/>
            <person name="Hopmans E.C."/>
            <person name="Dutilh B.E."/>
            <person name="Sinninghe Damste J.S."/>
        </authorList>
    </citation>
    <scope>NUCLEOTIDE SEQUENCE [LARGE SCALE GENOMIC DNA]</scope>
    <source>
        <strain evidence="10">NIOZ-UU36</strain>
    </source>
</reference>
<feature type="transmembrane region" description="Helical" evidence="9">
    <location>
        <begin position="151"/>
        <end position="173"/>
    </location>
</feature>
<evidence type="ECO:0000256" key="2">
    <source>
        <dbReference type="ARBA" id="ARBA00022448"/>
    </source>
</evidence>
<keyword evidence="3" id="KW-1003">Cell membrane</keyword>
<keyword evidence="2" id="KW-0813">Transport</keyword>
<dbReference type="PANTHER" id="PTHR30574">
    <property type="entry name" value="INNER MEMBRANE PROTEIN YEDE"/>
    <property type="match status" value="1"/>
</dbReference>
<evidence type="ECO:0000256" key="1">
    <source>
        <dbReference type="ARBA" id="ARBA00004429"/>
    </source>
</evidence>
<keyword evidence="5 9" id="KW-0812">Transmembrane</keyword>
<evidence type="ECO:0000256" key="8">
    <source>
        <dbReference type="ARBA" id="ARBA00035655"/>
    </source>
</evidence>
<dbReference type="EMBL" id="JACNJN010000057">
    <property type="protein sequence ID" value="MBC8334274.1"/>
    <property type="molecule type" value="Genomic_DNA"/>
</dbReference>
<protein>
    <submittedName>
        <fullName evidence="10">YeeE/YedE family protein</fullName>
    </submittedName>
</protein>
<evidence type="ECO:0000256" key="4">
    <source>
        <dbReference type="ARBA" id="ARBA00022519"/>
    </source>
</evidence>
<dbReference type="PANTHER" id="PTHR30574:SF1">
    <property type="entry name" value="SULPHUR TRANSPORT DOMAIN-CONTAINING PROTEIN"/>
    <property type="match status" value="1"/>
</dbReference>
<evidence type="ECO:0000256" key="3">
    <source>
        <dbReference type="ARBA" id="ARBA00022475"/>
    </source>
</evidence>
<evidence type="ECO:0000256" key="7">
    <source>
        <dbReference type="ARBA" id="ARBA00023136"/>
    </source>
</evidence>
<comment type="similarity">
    <text evidence="8">Belongs to the TsuA/YedE (TC 9.B.102) family.</text>
</comment>
<feature type="transmembrane region" description="Helical" evidence="9">
    <location>
        <begin position="236"/>
        <end position="253"/>
    </location>
</feature>
<gene>
    <name evidence="10" type="ORF">H8E29_03325</name>
</gene>
<feature type="transmembrane region" description="Helical" evidence="9">
    <location>
        <begin position="274"/>
        <end position="294"/>
    </location>
</feature>
<feature type="transmembrane region" description="Helical" evidence="9">
    <location>
        <begin position="300"/>
        <end position="319"/>
    </location>
</feature>
<evidence type="ECO:0000313" key="11">
    <source>
        <dbReference type="Proteomes" id="UP000614469"/>
    </source>
</evidence>
<accession>A0A8J6THN6</accession>
<proteinExistence type="inferred from homology"/>
<comment type="subcellular location">
    <subcellularLocation>
        <location evidence="1">Cell inner membrane</location>
        <topology evidence="1">Multi-pass membrane protein</topology>
    </subcellularLocation>
</comment>
<evidence type="ECO:0000256" key="9">
    <source>
        <dbReference type="SAM" id="Phobius"/>
    </source>
</evidence>
<comment type="caution">
    <text evidence="10">The sequence shown here is derived from an EMBL/GenBank/DDBJ whole genome shotgun (WGS) entry which is preliminary data.</text>
</comment>
<dbReference type="Pfam" id="PF04143">
    <property type="entry name" value="Sulf_transp"/>
    <property type="match status" value="1"/>
</dbReference>
<feature type="transmembrane region" description="Helical" evidence="9">
    <location>
        <begin position="43"/>
        <end position="64"/>
    </location>
</feature>
<feature type="transmembrane region" description="Helical" evidence="9">
    <location>
        <begin position="76"/>
        <end position="99"/>
    </location>
</feature>
<evidence type="ECO:0000313" key="10">
    <source>
        <dbReference type="EMBL" id="MBC8334274.1"/>
    </source>
</evidence>